<gene>
    <name evidence="2" type="ORF">FPZ24_06280</name>
</gene>
<dbReference type="RefSeq" id="WP_146570266.1">
    <property type="nucleotide sequence ID" value="NZ_CP042306.1"/>
</dbReference>
<dbReference type="GO" id="GO:0008235">
    <property type="term" value="F:metalloexopeptidase activity"/>
    <property type="evidence" value="ECO:0007669"/>
    <property type="project" value="InterPro"/>
</dbReference>
<evidence type="ECO:0000259" key="1">
    <source>
        <dbReference type="Pfam" id="PF04389"/>
    </source>
</evidence>
<dbReference type="GO" id="GO:0006508">
    <property type="term" value="P:proteolysis"/>
    <property type="evidence" value="ECO:0007669"/>
    <property type="project" value="InterPro"/>
</dbReference>
<keyword evidence="3" id="KW-1185">Reference proteome</keyword>
<sequence>MRRIATIAAIALTLVPLTPATSRDRDAPVISAASVRTELELLAGPALRGRGSATPDEAIAAGYVAALFRDAGLRTAPGMDSYLQTAPIVRRTVAADPTLTIGGTAIPGVTVLRSGGGQISGTAAILRDPAGAIPQADVVVYTGPADQFTRVYRAVRGKAKLLLTTETQEDRDYRKQTGVRPRLRVALKGVDSRPDVTVAALSADALGRVRDGDAVMLDIPVVTTDGVTTNAIGYLPGTDPKAGVILVSAHLDHLGVRNGKVMPGANDDASGTVAVIELARAFAAMGPSKRGVLFVAYGSEELGGLGSTWFGLHPPIPLERIVANIELEMIGQQDAKLPKGSLMMTGAERSDLFAMLRANGALVAPDPYPEEHYFERSDNYSLALKGIVAHTLSGWVGPTYHQPTDTVDSLDLDYMTAAINSLVRPIRMLADAGYTPRWKSGGRPQ</sequence>
<dbReference type="Pfam" id="PF04389">
    <property type="entry name" value="Peptidase_M28"/>
    <property type="match status" value="1"/>
</dbReference>
<dbReference type="Gene3D" id="3.50.30.30">
    <property type="match status" value="1"/>
</dbReference>
<dbReference type="PANTHER" id="PTHR12147">
    <property type="entry name" value="METALLOPEPTIDASE M28 FAMILY MEMBER"/>
    <property type="match status" value="1"/>
</dbReference>
<evidence type="ECO:0000313" key="3">
    <source>
        <dbReference type="Proteomes" id="UP000315673"/>
    </source>
</evidence>
<dbReference type="AlphaFoldDB" id="A0A5B8LJ44"/>
<protein>
    <submittedName>
        <fullName evidence="2">M28 family peptidase</fullName>
    </submittedName>
</protein>
<dbReference type="EMBL" id="CP042306">
    <property type="protein sequence ID" value="QDZ07140.1"/>
    <property type="molecule type" value="Genomic_DNA"/>
</dbReference>
<dbReference type="InterPro" id="IPR007484">
    <property type="entry name" value="Peptidase_M28"/>
</dbReference>
<dbReference type="Gene3D" id="3.40.630.10">
    <property type="entry name" value="Zn peptidases"/>
    <property type="match status" value="1"/>
</dbReference>
<accession>A0A5B8LJ44</accession>
<dbReference type="KEGG" id="spai:FPZ24_06280"/>
<proteinExistence type="predicted"/>
<reference evidence="2 3" key="1">
    <citation type="submission" date="2019-07" db="EMBL/GenBank/DDBJ databases">
        <title>Full genome sequence of Sphingomonas sp. 4R-6-7(HKS19).</title>
        <authorList>
            <person name="Im W.-T."/>
        </authorList>
    </citation>
    <scope>NUCLEOTIDE SEQUENCE [LARGE SCALE GENOMIC DNA]</scope>
    <source>
        <strain evidence="2 3">HKS19</strain>
    </source>
</reference>
<dbReference type="OrthoDB" id="9778250at2"/>
<name>A0A5B8LJ44_9SPHN</name>
<dbReference type="InterPro" id="IPR045175">
    <property type="entry name" value="M28_fam"/>
</dbReference>
<dbReference type="PANTHER" id="PTHR12147:SF26">
    <property type="entry name" value="PEPTIDASE M28 DOMAIN-CONTAINING PROTEIN"/>
    <property type="match status" value="1"/>
</dbReference>
<feature type="domain" description="Peptidase M28" evidence="1">
    <location>
        <begin position="230"/>
        <end position="417"/>
    </location>
</feature>
<organism evidence="2 3">
    <name type="scientific">Sphingomonas panacisoli</name>
    <dbReference type="NCBI Taxonomy" id="1813879"/>
    <lineage>
        <taxon>Bacteria</taxon>
        <taxon>Pseudomonadati</taxon>
        <taxon>Pseudomonadota</taxon>
        <taxon>Alphaproteobacteria</taxon>
        <taxon>Sphingomonadales</taxon>
        <taxon>Sphingomonadaceae</taxon>
        <taxon>Sphingomonas</taxon>
    </lineage>
</organism>
<evidence type="ECO:0000313" key="2">
    <source>
        <dbReference type="EMBL" id="QDZ07140.1"/>
    </source>
</evidence>
<dbReference type="Proteomes" id="UP000315673">
    <property type="component" value="Chromosome"/>
</dbReference>
<dbReference type="SUPFAM" id="SSF53187">
    <property type="entry name" value="Zn-dependent exopeptidases"/>
    <property type="match status" value="1"/>
</dbReference>